<evidence type="ECO:0000313" key="2">
    <source>
        <dbReference type="Proteomes" id="UP000298138"/>
    </source>
</evidence>
<protein>
    <submittedName>
        <fullName evidence="1">Uncharacterized protein</fullName>
    </submittedName>
</protein>
<gene>
    <name evidence="1" type="ORF">EX30DRAFT_351945</name>
</gene>
<name>A0A4S2MRB1_9PEZI</name>
<accession>A0A4S2MRB1</accession>
<proteinExistence type="predicted"/>
<reference evidence="1 2" key="1">
    <citation type="submission" date="2019-04" db="EMBL/GenBank/DDBJ databases">
        <title>Comparative genomics and transcriptomics to analyze fruiting body development in filamentous ascomycetes.</title>
        <authorList>
            <consortium name="DOE Joint Genome Institute"/>
            <person name="Lutkenhaus R."/>
            <person name="Traeger S."/>
            <person name="Breuer J."/>
            <person name="Kuo A."/>
            <person name="Lipzen A."/>
            <person name="Pangilinan J."/>
            <person name="Dilworth D."/>
            <person name="Sandor L."/>
            <person name="Poggeler S."/>
            <person name="Barry K."/>
            <person name="Grigoriev I.V."/>
            <person name="Nowrousian M."/>
        </authorList>
    </citation>
    <scope>NUCLEOTIDE SEQUENCE [LARGE SCALE GENOMIC DNA]</scope>
    <source>
        <strain evidence="1 2">CBS 389.68</strain>
    </source>
</reference>
<dbReference type="Proteomes" id="UP000298138">
    <property type="component" value="Unassembled WGS sequence"/>
</dbReference>
<dbReference type="AlphaFoldDB" id="A0A4S2MRB1"/>
<dbReference type="EMBL" id="ML220155">
    <property type="protein sequence ID" value="TGZ77317.1"/>
    <property type="molecule type" value="Genomic_DNA"/>
</dbReference>
<sequence>MRPENNLNHVPVTNTIPISHEITSLPRKSIRMVARQDQESDPTRENSPNDFIEKAKELYDELVRRLVKLTDKYMDEWAYENTLEMLQNPTNLTEKLFSVAITIISQYAALEEDKPVSDVLLLQYITHIQDMVEQQMFMCHDMLMGLVGNKDRVLGFFADLKL</sequence>
<keyword evidence="2" id="KW-1185">Reference proteome</keyword>
<organism evidence="1 2">
    <name type="scientific">Ascodesmis nigricans</name>
    <dbReference type="NCBI Taxonomy" id="341454"/>
    <lineage>
        <taxon>Eukaryota</taxon>
        <taxon>Fungi</taxon>
        <taxon>Dikarya</taxon>
        <taxon>Ascomycota</taxon>
        <taxon>Pezizomycotina</taxon>
        <taxon>Pezizomycetes</taxon>
        <taxon>Pezizales</taxon>
        <taxon>Ascodesmidaceae</taxon>
        <taxon>Ascodesmis</taxon>
    </lineage>
</organism>
<dbReference type="InParanoid" id="A0A4S2MRB1"/>
<evidence type="ECO:0000313" key="1">
    <source>
        <dbReference type="EMBL" id="TGZ77317.1"/>
    </source>
</evidence>